<sequence length="267" mass="27277">MGARAFLVRGLLAGLLAGLVTFLVAHQVGEPQVEAAISLEESAAPAAADDGHSHSHDDEAAGGHSHGDEGGTEISRGTQRTWGLLTGSLAVGVALGGLVALVAAGTLGRLGRMLPGQSTALVALIGFVSVALVPFLKYPATPPAVGSGDTIGDRTGLYFGFLVVSVLAAVLATYGGLRLRERFGTYAGVVGGAAAYLLVVVVAGQLFATVNEVGDFPADTLWFFRRSSLITLATLWGVLGVVLTGLVSRLYAQETAVAQRRELAASL</sequence>
<keyword evidence="2" id="KW-1133">Transmembrane helix</keyword>
<feature type="transmembrane region" description="Helical" evidence="2">
    <location>
        <begin position="186"/>
        <end position="208"/>
    </location>
</feature>
<evidence type="ECO:0000256" key="1">
    <source>
        <dbReference type="SAM" id="MobiDB-lite"/>
    </source>
</evidence>
<keyword evidence="2" id="KW-0812">Transmembrane</keyword>
<reference evidence="3 4" key="1">
    <citation type="submission" date="2018-03" db="EMBL/GenBank/DDBJ databases">
        <authorList>
            <person name="Keele B.F."/>
        </authorList>
    </citation>
    <scope>NUCLEOTIDE SEQUENCE [LARGE SCALE GENOMIC DNA]</scope>
    <source>
        <strain evidence="3 4">IB-3</strain>
    </source>
</reference>
<dbReference type="EMBL" id="PYXZ01000006">
    <property type="protein sequence ID" value="PUA80225.1"/>
    <property type="molecule type" value="Genomic_DNA"/>
</dbReference>
<protein>
    <recommendedName>
        <fullName evidence="5">CbtA family protein</fullName>
    </recommendedName>
</protein>
<comment type="caution">
    <text evidence="3">The sequence shown here is derived from an EMBL/GenBank/DDBJ whole genome shotgun (WGS) entry which is preliminary data.</text>
</comment>
<feature type="transmembrane region" description="Helical" evidence="2">
    <location>
        <begin position="228"/>
        <end position="252"/>
    </location>
</feature>
<evidence type="ECO:0000313" key="3">
    <source>
        <dbReference type="EMBL" id="PUA80225.1"/>
    </source>
</evidence>
<organism evidence="3 4">
    <name type="scientific">Nocardioides currus</name>
    <dbReference type="NCBI Taxonomy" id="2133958"/>
    <lineage>
        <taxon>Bacteria</taxon>
        <taxon>Bacillati</taxon>
        <taxon>Actinomycetota</taxon>
        <taxon>Actinomycetes</taxon>
        <taxon>Propionibacteriales</taxon>
        <taxon>Nocardioidaceae</taxon>
        <taxon>Nocardioides</taxon>
    </lineage>
</organism>
<feature type="region of interest" description="Disordered" evidence="1">
    <location>
        <begin position="44"/>
        <end position="75"/>
    </location>
</feature>
<keyword evidence="4" id="KW-1185">Reference proteome</keyword>
<dbReference type="InterPro" id="IPR012666">
    <property type="entry name" value="CbtA_put"/>
</dbReference>
<feature type="transmembrane region" description="Helical" evidence="2">
    <location>
        <begin position="119"/>
        <end position="136"/>
    </location>
</feature>
<evidence type="ECO:0008006" key="5">
    <source>
        <dbReference type="Google" id="ProtNLM"/>
    </source>
</evidence>
<evidence type="ECO:0000313" key="4">
    <source>
        <dbReference type="Proteomes" id="UP000244867"/>
    </source>
</evidence>
<dbReference type="RefSeq" id="WP_108345032.1">
    <property type="nucleotide sequence ID" value="NZ_PYXZ01000006.1"/>
</dbReference>
<keyword evidence="2" id="KW-0472">Membrane</keyword>
<feature type="transmembrane region" description="Helical" evidence="2">
    <location>
        <begin position="82"/>
        <end position="107"/>
    </location>
</feature>
<proteinExistence type="predicted"/>
<evidence type="ECO:0000256" key="2">
    <source>
        <dbReference type="SAM" id="Phobius"/>
    </source>
</evidence>
<dbReference type="OrthoDB" id="6851830at2"/>
<dbReference type="AlphaFoldDB" id="A0A2R7YV27"/>
<feature type="transmembrane region" description="Helical" evidence="2">
    <location>
        <begin position="156"/>
        <end position="174"/>
    </location>
</feature>
<feature type="compositionally biased region" description="Basic and acidic residues" evidence="1">
    <location>
        <begin position="49"/>
        <end position="69"/>
    </location>
</feature>
<gene>
    <name evidence="3" type="ORF">C7S10_13810</name>
</gene>
<name>A0A2R7YV27_9ACTN</name>
<dbReference type="Proteomes" id="UP000244867">
    <property type="component" value="Unassembled WGS sequence"/>
</dbReference>
<dbReference type="Pfam" id="PF09490">
    <property type="entry name" value="CbtA"/>
    <property type="match status" value="1"/>
</dbReference>
<accession>A0A2R7YV27</accession>